<organism evidence="1 2">
    <name type="scientific">Dissulfurirhabdus thermomarina</name>
    <dbReference type="NCBI Taxonomy" id="1765737"/>
    <lineage>
        <taxon>Bacteria</taxon>
        <taxon>Deltaproteobacteria</taxon>
        <taxon>Dissulfurirhabdaceae</taxon>
        <taxon>Dissulfurirhabdus</taxon>
    </lineage>
</organism>
<gene>
    <name evidence="1" type="ORF">G3N55_06005</name>
</gene>
<dbReference type="EMBL" id="JAAGRR010000053">
    <property type="protein sequence ID" value="NDY42395.1"/>
    <property type="molecule type" value="Genomic_DNA"/>
</dbReference>
<comment type="caution">
    <text evidence="1">The sequence shown here is derived from an EMBL/GenBank/DDBJ whole genome shotgun (WGS) entry which is preliminary data.</text>
</comment>
<protein>
    <submittedName>
        <fullName evidence="1">Uncharacterized protein</fullName>
    </submittedName>
</protein>
<dbReference type="AlphaFoldDB" id="A0A6N9TMC9"/>
<keyword evidence="2" id="KW-1185">Reference proteome</keyword>
<sequence>MKARFRHFLALHRRAVVLALAGVTVVIALLLWPGYQDGVVKGNYHNPYTPQEVRRMMAYHGALVARFDGRQWWFLSGGRWVRLENYGAQEYAQLTASR</sequence>
<dbReference type="Proteomes" id="UP000469346">
    <property type="component" value="Unassembled WGS sequence"/>
</dbReference>
<dbReference type="RefSeq" id="WP_163298535.1">
    <property type="nucleotide sequence ID" value="NZ_JAAGRR010000053.1"/>
</dbReference>
<proteinExistence type="predicted"/>
<evidence type="ECO:0000313" key="1">
    <source>
        <dbReference type="EMBL" id="NDY42395.1"/>
    </source>
</evidence>
<accession>A0A6N9TMC9</accession>
<evidence type="ECO:0000313" key="2">
    <source>
        <dbReference type="Proteomes" id="UP000469346"/>
    </source>
</evidence>
<reference evidence="1 2" key="1">
    <citation type="submission" date="2020-02" db="EMBL/GenBank/DDBJ databases">
        <title>Comparative genomics of sulfur disproportionating microorganisms.</title>
        <authorList>
            <person name="Ward L.M."/>
            <person name="Bertran E."/>
            <person name="Johnston D.T."/>
        </authorList>
    </citation>
    <scope>NUCLEOTIDE SEQUENCE [LARGE SCALE GENOMIC DNA]</scope>
    <source>
        <strain evidence="1 2">DSM 100025</strain>
    </source>
</reference>
<name>A0A6N9TMC9_DISTH</name>